<evidence type="ECO:0000256" key="4">
    <source>
        <dbReference type="PROSITE-ProRule" id="PRU00023"/>
    </source>
</evidence>
<evidence type="ECO:0000313" key="7">
    <source>
        <dbReference type="EnsemblProtists" id="EKX43783"/>
    </source>
</evidence>
<dbReference type="EnsemblProtists" id="EKX43783">
    <property type="protein sequence ID" value="EKX43783"/>
    <property type="gene ID" value="GUITHDRAFT_110238"/>
</dbReference>
<dbReference type="PROSITE" id="PS50088">
    <property type="entry name" value="ANK_REPEAT"/>
    <property type="match status" value="2"/>
</dbReference>
<reference evidence="6 8" key="1">
    <citation type="journal article" date="2012" name="Nature">
        <title>Algal genomes reveal evolutionary mosaicism and the fate of nucleomorphs.</title>
        <authorList>
            <consortium name="DOE Joint Genome Institute"/>
            <person name="Curtis B.A."/>
            <person name="Tanifuji G."/>
            <person name="Burki F."/>
            <person name="Gruber A."/>
            <person name="Irimia M."/>
            <person name="Maruyama S."/>
            <person name="Arias M.C."/>
            <person name="Ball S.G."/>
            <person name="Gile G.H."/>
            <person name="Hirakawa Y."/>
            <person name="Hopkins J.F."/>
            <person name="Kuo A."/>
            <person name="Rensing S.A."/>
            <person name="Schmutz J."/>
            <person name="Symeonidi A."/>
            <person name="Elias M."/>
            <person name="Eveleigh R.J."/>
            <person name="Herman E.K."/>
            <person name="Klute M.J."/>
            <person name="Nakayama T."/>
            <person name="Obornik M."/>
            <person name="Reyes-Prieto A."/>
            <person name="Armbrust E.V."/>
            <person name="Aves S.J."/>
            <person name="Beiko R.G."/>
            <person name="Coutinho P."/>
            <person name="Dacks J.B."/>
            <person name="Durnford D.G."/>
            <person name="Fast N.M."/>
            <person name="Green B.R."/>
            <person name="Grisdale C.J."/>
            <person name="Hempel F."/>
            <person name="Henrissat B."/>
            <person name="Hoppner M.P."/>
            <person name="Ishida K."/>
            <person name="Kim E."/>
            <person name="Koreny L."/>
            <person name="Kroth P.G."/>
            <person name="Liu Y."/>
            <person name="Malik S.B."/>
            <person name="Maier U.G."/>
            <person name="McRose D."/>
            <person name="Mock T."/>
            <person name="Neilson J.A."/>
            <person name="Onodera N.T."/>
            <person name="Poole A.M."/>
            <person name="Pritham E.J."/>
            <person name="Richards T.A."/>
            <person name="Rocap G."/>
            <person name="Roy S.W."/>
            <person name="Sarai C."/>
            <person name="Schaack S."/>
            <person name="Shirato S."/>
            <person name="Slamovits C.H."/>
            <person name="Spencer D.F."/>
            <person name="Suzuki S."/>
            <person name="Worden A.Z."/>
            <person name="Zauner S."/>
            <person name="Barry K."/>
            <person name="Bell C."/>
            <person name="Bharti A.K."/>
            <person name="Crow J.A."/>
            <person name="Grimwood J."/>
            <person name="Kramer R."/>
            <person name="Lindquist E."/>
            <person name="Lucas S."/>
            <person name="Salamov A."/>
            <person name="McFadden G.I."/>
            <person name="Lane C.E."/>
            <person name="Keeling P.J."/>
            <person name="Gray M.W."/>
            <person name="Grigoriev I.V."/>
            <person name="Archibald J.M."/>
        </authorList>
    </citation>
    <scope>NUCLEOTIDE SEQUENCE</scope>
    <source>
        <strain evidence="6 8">CCMP2712</strain>
    </source>
</reference>
<dbReference type="SMART" id="SM00248">
    <property type="entry name" value="ANK"/>
    <property type="match status" value="2"/>
</dbReference>
<keyword evidence="3 4" id="KW-0040">ANK repeat</keyword>
<dbReference type="STRING" id="905079.L1J5I3"/>
<dbReference type="Proteomes" id="UP000011087">
    <property type="component" value="Unassembled WGS sequence"/>
</dbReference>
<evidence type="ECO:0000256" key="3">
    <source>
        <dbReference type="ARBA" id="ARBA00023043"/>
    </source>
</evidence>
<dbReference type="InterPro" id="IPR036770">
    <property type="entry name" value="Ankyrin_rpt-contain_sf"/>
</dbReference>
<evidence type="ECO:0000313" key="6">
    <source>
        <dbReference type="EMBL" id="EKX43783.1"/>
    </source>
</evidence>
<evidence type="ECO:0000256" key="2">
    <source>
        <dbReference type="ARBA" id="ARBA00022737"/>
    </source>
</evidence>
<evidence type="ECO:0000256" key="5">
    <source>
        <dbReference type="SAM" id="MobiDB-lite"/>
    </source>
</evidence>
<dbReference type="RefSeq" id="XP_005830763.1">
    <property type="nucleotide sequence ID" value="XM_005830706.1"/>
</dbReference>
<dbReference type="PROSITE" id="PS50297">
    <property type="entry name" value="ANK_REP_REGION"/>
    <property type="match status" value="1"/>
</dbReference>
<comment type="similarity">
    <text evidence="1">Belongs to the ankyrin SOCS box (ASB) family.</text>
</comment>
<evidence type="ECO:0000313" key="8">
    <source>
        <dbReference type="Proteomes" id="UP000011087"/>
    </source>
</evidence>
<dbReference type="Gene3D" id="1.25.40.20">
    <property type="entry name" value="Ankyrin repeat-containing domain"/>
    <property type="match status" value="1"/>
</dbReference>
<dbReference type="PANTHER" id="PTHR24136">
    <property type="entry name" value="SOWAH (DROSOPHILA) HOMOLOG"/>
    <property type="match status" value="1"/>
</dbReference>
<accession>L1J5I3</accession>
<dbReference type="EMBL" id="JH993008">
    <property type="protein sequence ID" value="EKX43783.1"/>
    <property type="molecule type" value="Genomic_DNA"/>
</dbReference>
<dbReference type="KEGG" id="gtt:GUITHDRAFT_110238"/>
<dbReference type="PANTHER" id="PTHR24136:SF15">
    <property type="entry name" value="ANK_REP_REGION DOMAIN-CONTAINING PROTEIN"/>
    <property type="match status" value="1"/>
</dbReference>
<dbReference type="GeneID" id="17300536"/>
<evidence type="ECO:0000256" key="1">
    <source>
        <dbReference type="ARBA" id="ARBA00005949"/>
    </source>
</evidence>
<dbReference type="GO" id="GO:0045732">
    <property type="term" value="P:positive regulation of protein catabolic process"/>
    <property type="evidence" value="ECO:0007669"/>
    <property type="project" value="TreeGrafter"/>
</dbReference>
<feature type="region of interest" description="Disordered" evidence="5">
    <location>
        <begin position="664"/>
        <end position="686"/>
    </location>
</feature>
<keyword evidence="2" id="KW-0677">Repeat</keyword>
<dbReference type="Pfam" id="PF12796">
    <property type="entry name" value="Ank_2"/>
    <property type="match status" value="1"/>
</dbReference>
<dbReference type="eggNOG" id="ENOG502T2CY">
    <property type="taxonomic scope" value="Eukaryota"/>
</dbReference>
<dbReference type="InterPro" id="IPR002110">
    <property type="entry name" value="Ankyrin_rpt"/>
</dbReference>
<dbReference type="SUPFAM" id="SSF48403">
    <property type="entry name" value="Ankyrin repeat"/>
    <property type="match status" value="1"/>
</dbReference>
<keyword evidence="8" id="KW-1185">Reference proteome</keyword>
<feature type="repeat" description="ANK" evidence="4">
    <location>
        <begin position="525"/>
        <end position="554"/>
    </location>
</feature>
<dbReference type="InterPro" id="IPR051573">
    <property type="entry name" value="Ankyrin-SOCS_box_domain"/>
</dbReference>
<reference evidence="7" key="3">
    <citation type="submission" date="2016-03" db="UniProtKB">
        <authorList>
            <consortium name="EnsemblProtists"/>
        </authorList>
    </citation>
    <scope>IDENTIFICATION</scope>
</reference>
<feature type="repeat" description="ANK" evidence="4">
    <location>
        <begin position="555"/>
        <end position="587"/>
    </location>
</feature>
<name>L1J5I3_GUITC</name>
<reference evidence="8" key="2">
    <citation type="submission" date="2012-11" db="EMBL/GenBank/DDBJ databases">
        <authorList>
            <person name="Kuo A."/>
            <person name="Curtis B.A."/>
            <person name="Tanifuji G."/>
            <person name="Burki F."/>
            <person name="Gruber A."/>
            <person name="Irimia M."/>
            <person name="Maruyama S."/>
            <person name="Arias M.C."/>
            <person name="Ball S.G."/>
            <person name="Gile G.H."/>
            <person name="Hirakawa Y."/>
            <person name="Hopkins J.F."/>
            <person name="Rensing S.A."/>
            <person name="Schmutz J."/>
            <person name="Symeonidi A."/>
            <person name="Elias M."/>
            <person name="Eveleigh R.J."/>
            <person name="Herman E.K."/>
            <person name="Klute M.J."/>
            <person name="Nakayama T."/>
            <person name="Obornik M."/>
            <person name="Reyes-Prieto A."/>
            <person name="Armbrust E.V."/>
            <person name="Aves S.J."/>
            <person name="Beiko R.G."/>
            <person name="Coutinho P."/>
            <person name="Dacks J.B."/>
            <person name="Durnford D.G."/>
            <person name="Fast N.M."/>
            <person name="Green B.R."/>
            <person name="Grisdale C."/>
            <person name="Hempe F."/>
            <person name="Henrissat B."/>
            <person name="Hoppner M.P."/>
            <person name="Ishida K.-I."/>
            <person name="Kim E."/>
            <person name="Koreny L."/>
            <person name="Kroth P.G."/>
            <person name="Liu Y."/>
            <person name="Malik S.-B."/>
            <person name="Maier U.G."/>
            <person name="McRose D."/>
            <person name="Mock T."/>
            <person name="Neilson J.A."/>
            <person name="Onodera N.T."/>
            <person name="Poole A.M."/>
            <person name="Pritham E.J."/>
            <person name="Richards T.A."/>
            <person name="Rocap G."/>
            <person name="Roy S.W."/>
            <person name="Sarai C."/>
            <person name="Schaack S."/>
            <person name="Shirato S."/>
            <person name="Slamovits C.H."/>
            <person name="Spencer D.F."/>
            <person name="Suzuki S."/>
            <person name="Worden A.Z."/>
            <person name="Zauner S."/>
            <person name="Barry K."/>
            <person name="Bell C."/>
            <person name="Bharti A.K."/>
            <person name="Crow J.A."/>
            <person name="Grimwood J."/>
            <person name="Kramer R."/>
            <person name="Lindquist E."/>
            <person name="Lucas S."/>
            <person name="Salamov A."/>
            <person name="McFadden G.I."/>
            <person name="Lane C.E."/>
            <person name="Keeling P.J."/>
            <person name="Gray M.W."/>
            <person name="Grigoriev I.V."/>
            <person name="Archibald J.M."/>
        </authorList>
    </citation>
    <scope>NUCLEOTIDE SEQUENCE</scope>
    <source>
        <strain evidence="8">CCMP2712</strain>
    </source>
</reference>
<dbReference type="PaxDb" id="55529-EKX43783"/>
<sequence length="711" mass="80522">MWNKEFMNVMKEKLSCKPNCTCLDDCLNHQPESIFTTLGDAVGRARREIQEAFGQVVPEEEVEEPVQADVFDVRQLLMTEEEDEDGFVRKMVRNAQVWDEKEKTMDPDELSKMKERLFEEVEEKMKKISSLLDNEPPYPKTGPPNATGFEDVPGLSKNIANEARELGLKPKNVKKFMLGLKALDIYMGEKEEERVVNTGEDASTDFEKNFDSDTFDGSGEEVYVRAEGADFAFPPGPLIWPERIGGSRFEIPWVPKNVSLALNVTAEIILKNESYLIARFKLNDSRVGRARAYEFVCIPRLLDPFMEDKELFDSMQLKQNVEAFVRKVKFSKRADFCLKKCDWIAESLVVEPRPTTTAELLTKQILSINKKSVISFLKFVEKGQLSNWSNASIEGLDKQIPASGKVLNTSDLDQVFWKGPLFELVPMKLHVLRLRQRWQGFRIPKYEFEEEVVQEAVAKRERLIKEGNNSYVLFEKMGRILNGNHIPKLIAPSIIRLVCGGLFQLRVAGAPVYPDICHNSSALCTPLHAASLSNQFFCCRALLAAGANPNARDSIGVTPLMLAAFGGAPKIVRLLLVAGADASLRNLDEADAYEIVEYMWKEKIDDVPQWLRTRRKECMDILLSFTKTLSDCSIPPGSKQSREFAAAAFGSEYVVAPQEAEEGEVDLVSDFSESSHEEEEREEKAKRWEDTIKALAYGYHDLPKVRKVPDT</sequence>
<dbReference type="AlphaFoldDB" id="L1J5I3"/>
<dbReference type="GO" id="GO:0016567">
    <property type="term" value="P:protein ubiquitination"/>
    <property type="evidence" value="ECO:0007669"/>
    <property type="project" value="TreeGrafter"/>
</dbReference>
<gene>
    <name evidence="6" type="ORF">GUITHDRAFT_110238</name>
</gene>
<dbReference type="OrthoDB" id="539213at2759"/>
<protein>
    <submittedName>
        <fullName evidence="6 7">Uncharacterized protein</fullName>
    </submittedName>
</protein>
<organism evidence="6">
    <name type="scientific">Guillardia theta (strain CCMP2712)</name>
    <name type="common">Cryptophyte</name>
    <dbReference type="NCBI Taxonomy" id="905079"/>
    <lineage>
        <taxon>Eukaryota</taxon>
        <taxon>Cryptophyceae</taxon>
        <taxon>Pyrenomonadales</taxon>
        <taxon>Geminigeraceae</taxon>
        <taxon>Guillardia</taxon>
    </lineage>
</organism>
<dbReference type="HOGENOM" id="CLU_388559_0_0_1"/>
<proteinExistence type="inferred from homology"/>